<dbReference type="Gene3D" id="2.20.110.10">
    <property type="entry name" value="Histone H3 K4-specific methyltransferase SET7/9 N-terminal domain"/>
    <property type="match status" value="1"/>
</dbReference>
<dbReference type="PANTHER" id="PTHR33706:SF1">
    <property type="entry name" value="TPR REPEAT PROTEIN"/>
    <property type="match status" value="1"/>
</dbReference>
<dbReference type="SUPFAM" id="SSF82185">
    <property type="entry name" value="Histone H3 K4-specific methyltransferase SET7/9 N-terminal domain"/>
    <property type="match status" value="3"/>
</dbReference>
<evidence type="ECO:0000313" key="2">
    <source>
        <dbReference type="Proteomes" id="UP000611723"/>
    </source>
</evidence>
<proteinExistence type="predicted"/>
<reference evidence="1" key="1">
    <citation type="submission" date="2021-01" db="EMBL/GenBank/DDBJ databases">
        <title>Marivirga aurantiaca sp. nov., isolated from intertidal surface sediments.</title>
        <authorList>
            <person name="Zhang M."/>
        </authorList>
    </citation>
    <scope>NUCLEOTIDE SEQUENCE</scope>
    <source>
        <strain evidence="1">S37H4</strain>
    </source>
</reference>
<name>A0A934WX05_9BACT</name>
<organism evidence="1 2">
    <name type="scientific">Marivirga aurantiaca</name>
    <dbReference type="NCBI Taxonomy" id="2802615"/>
    <lineage>
        <taxon>Bacteria</taxon>
        <taxon>Pseudomonadati</taxon>
        <taxon>Bacteroidota</taxon>
        <taxon>Cytophagia</taxon>
        <taxon>Cytophagales</taxon>
        <taxon>Marivirgaceae</taxon>
        <taxon>Marivirga</taxon>
    </lineage>
</organism>
<evidence type="ECO:0000313" key="1">
    <source>
        <dbReference type="EMBL" id="MBK6264668.1"/>
    </source>
</evidence>
<dbReference type="AlphaFoldDB" id="A0A934WX05"/>
<dbReference type="Gene3D" id="3.90.930.1">
    <property type="match status" value="3"/>
</dbReference>
<protein>
    <submittedName>
        <fullName evidence="1">Toxin-antitoxin system YwqK family antitoxin</fullName>
    </submittedName>
</protein>
<dbReference type="EMBL" id="JAEQBW010000002">
    <property type="protein sequence ID" value="MBK6264668.1"/>
    <property type="molecule type" value="Genomic_DNA"/>
</dbReference>
<comment type="caution">
    <text evidence="1">The sequence shown here is derived from an EMBL/GenBank/DDBJ whole genome shotgun (WGS) entry which is preliminary data.</text>
</comment>
<dbReference type="InterPro" id="IPR011652">
    <property type="entry name" value="MORN_2"/>
</dbReference>
<dbReference type="Pfam" id="PF07661">
    <property type="entry name" value="MORN_2"/>
    <property type="match status" value="11"/>
</dbReference>
<accession>A0A934WX05</accession>
<gene>
    <name evidence="1" type="ORF">JKA74_06435</name>
</gene>
<sequence length="611" mass="71100">MRIIFWAILYLSSLHLHAQSKEVRVYYDDEREHLQERYFVKDMDHSVLYGDYESYYISGQLKSKGKYENNESFGQWKYFYENGSLKMKGQLKDNSNHGFWSYYYENGKLRMEGNIYEGKREGEWVYYFETGVIKSEGAYLNDIKNGLWSYYYEDGTLKGQAIYDLGNGLYKEFYPDGALKLEGFIRNEKSDSLWKSYYETGELKSKGHYLEGAKDGKWTYYFKDGNVSGEGDFIDNLSHGKWVYYYENGAVKAEGAERAGKREGYWKLYYNDGVLKGEGVYEAGSGSYKEFYESGKLKLKGQVLEGKNHGPWTYYYETGELEGKINYEEGVGEYSGFYKDGTLKMTGEIEEGVKRGTWELYDEKGQLVGYYKPIYEEYEPILRQAKSKSDSNTAGTKYNKPEYRFKSKSGSYFQSRNNDFPTVILQANPFNMIFGDLQVSVEYNIQQRIGYELLVHTFRNPFFANSFNLRAGDDFFNGYGFSFRQRFYHKDSKFGVPYFGHSVSYTNVNHLKLYESSNNGSEIKAQIQAQGVRYGLLVGSRILQNLNDSGFTFDINAGINFNYYFYGNENNTADQPNIFEELKNKKFILQPIVGLSFGYVFRIKKVSTLNP</sequence>
<dbReference type="RefSeq" id="WP_201430342.1">
    <property type="nucleotide sequence ID" value="NZ_JAEQBW010000002.1"/>
</dbReference>
<keyword evidence="2" id="KW-1185">Reference proteome</keyword>
<dbReference type="PANTHER" id="PTHR33706">
    <property type="entry name" value="MORN VARIANT REPEAT PROTEIN"/>
    <property type="match status" value="1"/>
</dbReference>
<dbReference type="Proteomes" id="UP000611723">
    <property type="component" value="Unassembled WGS sequence"/>
</dbReference>